<reference evidence="2" key="2">
    <citation type="journal article" date="2023" name="Commun. Biol.">
        <title>Intrasexual cuticular hydrocarbon dimorphism in a wasp sheds light on hydrocarbon biosynthesis genes in Hymenoptera.</title>
        <authorList>
            <person name="Moris V.C."/>
            <person name="Podsiadlowski L."/>
            <person name="Martin S."/>
            <person name="Oeyen J.P."/>
            <person name="Donath A."/>
            <person name="Petersen M."/>
            <person name="Wilbrandt J."/>
            <person name="Misof B."/>
            <person name="Liedtke D."/>
            <person name="Thamm M."/>
            <person name="Scheiner R."/>
            <person name="Schmitt T."/>
            <person name="Niehuis O."/>
        </authorList>
    </citation>
    <scope>NUCLEOTIDE SEQUENCE</scope>
    <source>
        <strain evidence="2">GBR_01_08_01A</strain>
    </source>
</reference>
<dbReference type="EMBL" id="JAIFRP010000030">
    <property type="protein sequence ID" value="KAK2583822.1"/>
    <property type="molecule type" value="Genomic_DNA"/>
</dbReference>
<feature type="compositionally biased region" description="Polar residues" evidence="1">
    <location>
        <begin position="287"/>
        <end position="301"/>
    </location>
</feature>
<organism evidence="2 3">
    <name type="scientific">Odynerus spinipes</name>
    <dbReference type="NCBI Taxonomy" id="1348599"/>
    <lineage>
        <taxon>Eukaryota</taxon>
        <taxon>Metazoa</taxon>
        <taxon>Ecdysozoa</taxon>
        <taxon>Arthropoda</taxon>
        <taxon>Hexapoda</taxon>
        <taxon>Insecta</taxon>
        <taxon>Pterygota</taxon>
        <taxon>Neoptera</taxon>
        <taxon>Endopterygota</taxon>
        <taxon>Hymenoptera</taxon>
        <taxon>Apocrita</taxon>
        <taxon>Aculeata</taxon>
        <taxon>Vespoidea</taxon>
        <taxon>Vespidae</taxon>
        <taxon>Eumeninae</taxon>
        <taxon>Odynerus</taxon>
    </lineage>
</organism>
<feature type="compositionally biased region" description="Basic and acidic residues" evidence="1">
    <location>
        <begin position="302"/>
        <end position="311"/>
    </location>
</feature>
<feature type="region of interest" description="Disordered" evidence="1">
    <location>
        <begin position="283"/>
        <end position="311"/>
    </location>
</feature>
<accession>A0AAD9RQ22</accession>
<reference evidence="2" key="1">
    <citation type="submission" date="2021-08" db="EMBL/GenBank/DDBJ databases">
        <authorList>
            <person name="Misof B."/>
            <person name="Oliver O."/>
            <person name="Podsiadlowski L."/>
            <person name="Donath A."/>
            <person name="Peters R."/>
            <person name="Mayer C."/>
            <person name="Rust J."/>
            <person name="Gunkel S."/>
            <person name="Lesny P."/>
            <person name="Martin S."/>
            <person name="Oeyen J.P."/>
            <person name="Petersen M."/>
            <person name="Panagiotis P."/>
            <person name="Wilbrandt J."/>
            <person name="Tanja T."/>
        </authorList>
    </citation>
    <scope>NUCLEOTIDE SEQUENCE</scope>
    <source>
        <strain evidence="2">GBR_01_08_01A</strain>
        <tissue evidence="2">Thorax + abdomen</tissue>
    </source>
</reference>
<evidence type="ECO:0000313" key="2">
    <source>
        <dbReference type="EMBL" id="KAK2583822.1"/>
    </source>
</evidence>
<keyword evidence="3" id="KW-1185">Reference proteome</keyword>
<dbReference type="InterPro" id="IPR031734">
    <property type="entry name" value="MBF2"/>
</dbReference>
<name>A0AAD9RQ22_9HYME</name>
<protein>
    <submittedName>
        <fullName evidence="2">Uncharacterized protein</fullName>
    </submittedName>
</protein>
<comment type="caution">
    <text evidence="2">The sequence shown here is derived from an EMBL/GenBank/DDBJ whole genome shotgun (WGS) entry which is preliminary data.</text>
</comment>
<proteinExistence type="predicted"/>
<dbReference type="Proteomes" id="UP001258017">
    <property type="component" value="Unassembled WGS sequence"/>
</dbReference>
<gene>
    <name evidence="2" type="ORF">KPH14_009720</name>
</gene>
<dbReference type="AlphaFoldDB" id="A0AAD9RQ22"/>
<evidence type="ECO:0000313" key="3">
    <source>
        <dbReference type="Proteomes" id="UP001258017"/>
    </source>
</evidence>
<evidence type="ECO:0000256" key="1">
    <source>
        <dbReference type="SAM" id="MobiDB-lite"/>
    </source>
</evidence>
<sequence length="411" mass="46485">MLALDRKLEIIGASFVFLFSAIACREVSISGTDYNEVSTTKSVITSAVFNNNELERSDLKKGYNDLRSANVDGNIVRQESGYEKRIDAEFTESKTIFKDERKKSFLTAKKGKSRKKVLHSEKKFEERISQEINREELTSFSSDNLGKRSARSVNSTDYYTQRKIVMEKFFARQREIAARYAKEREDVNAARNISTGYGQGKDTKDTLNIRVGLDTNNRPLETNNEVDTPETKTLNSGIRENAIRDVTDYSLPPIRNCTNVSLSGSLPRKSTNKLTFLFNETRESENELTINQNEEPTSPRSNRQDADDSNVDKRWGSCTGTLVYQHNLLLSLKGPSNLDAIFDVVMEGPLCITCVEVLRYNHTRALVSLDSGGRGYGYAKLRLKGYENEGFSYIVKVWGVKKTADDCARQL</sequence>
<dbReference type="Pfam" id="PF15868">
    <property type="entry name" value="MBF2"/>
    <property type="match status" value="1"/>
</dbReference>
<dbReference type="PROSITE" id="PS51257">
    <property type="entry name" value="PROKAR_LIPOPROTEIN"/>
    <property type="match status" value="1"/>
</dbReference>